<organism evidence="11 12">
    <name type="scientific">Carnegiea gigantea</name>
    <dbReference type="NCBI Taxonomy" id="171969"/>
    <lineage>
        <taxon>Eukaryota</taxon>
        <taxon>Viridiplantae</taxon>
        <taxon>Streptophyta</taxon>
        <taxon>Embryophyta</taxon>
        <taxon>Tracheophyta</taxon>
        <taxon>Spermatophyta</taxon>
        <taxon>Magnoliopsida</taxon>
        <taxon>eudicotyledons</taxon>
        <taxon>Gunneridae</taxon>
        <taxon>Pentapetalae</taxon>
        <taxon>Caryophyllales</taxon>
        <taxon>Cactineae</taxon>
        <taxon>Cactaceae</taxon>
        <taxon>Cactoideae</taxon>
        <taxon>Echinocereeae</taxon>
        <taxon>Carnegiea</taxon>
    </lineage>
</organism>
<dbReference type="PANTHER" id="PTHR47947:SF24">
    <property type="entry name" value="ISOFLAVONE 2'-HYDROXYLASE-LIKE"/>
    <property type="match status" value="1"/>
</dbReference>
<dbReference type="GO" id="GO:0005506">
    <property type="term" value="F:iron ion binding"/>
    <property type="evidence" value="ECO:0007669"/>
    <property type="project" value="InterPro"/>
</dbReference>
<dbReference type="PRINTS" id="PR00463">
    <property type="entry name" value="EP450I"/>
</dbReference>
<dbReference type="PROSITE" id="PS00086">
    <property type="entry name" value="CYTOCHROME_P450"/>
    <property type="match status" value="1"/>
</dbReference>
<keyword evidence="2 7" id="KW-0349">Heme</keyword>
<evidence type="ECO:0000256" key="1">
    <source>
        <dbReference type="ARBA" id="ARBA00010617"/>
    </source>
</evidence>
<accession>A0A9Q1QCT9</accession>
<sequence>MPVFSFLLYTLIFVLIYILTSPLWRKFQKHPPCPFLAAPIIGHLYILKPPITQTFANLTVRFGPVLSLRFGSLPVLMISSPSAAEECLTKSDLAFCNRPSGFLAGKYLGYGYIGLTWAPYGPHWRNLRRISAVEILSSHRLQLLAGIRADEVRMLIRRLISAAADGDRAVEMKPAMFDLTTNVMTRMIFGKRYYGIEGEEEAKRFREIVAGTFRLFNEICIGDMVPYLRWLDWRKEERFKRFKEEREILMRELIEEQRRNMKEISDEGEGEKKDRRPLIQALLKLQESEPEYYKDEIILGIMLFWESISSFTDEMDLLIGGSDTSAGTMEWALALLLNHPEVLQKAQLEIDTHIGNERLLEESDLCHLPYLRCIITETLRMYPAAPNLIPHESSEDCVVGGYQVPRGTMLQLNLWAIQNDPKIWDYPSNFRPERFEGVDGHRIGFKMMPFGAGRRSCPGEGLAIKVVGLTIGSLIQCFEWDRVDGKVLDMAMAPGFNMHRAEPLRAILQPRPAMMKQLSQMS</sequence>
<dbReference type="InterPro" id="IPR001128">
    <property type="entry name" value="Cyt_P450"/>
</dbReference>
<comment type="similarity">
    <text evidence="1 8">Belongs to the cytochrome P450 family.</text>
</comment>
<gene>
    <name evidence="11" type="ORF">Cgig2_031948</name>
</gene>
<proteinExistence type="inferred from homology"/>
<evidence type="ECO:0000256" key="4">
    <source>
        <dbReference type="ARBA" id="ARBA00023002"/>
    </source>
</evidence>
<evidence type="ECO:0000313" key="11">
    <source>
        <dbReference type="EMBL" id="KAJ8437427.1"/>
    </source>
</evidence>
<feature type="transmembrane region" description="Helical" evidence="10">
    <location>
        <begin position="6"/>
        <end position="24"/>
    </location>
</feature>
<evidence type="ECO:0008006" key="13">
    <source>
        <dbReference type="Google" id="ProtNLM"/>
    </source>
</evidence>
<reference evidence="11" key="1">
    <citation type="submission" date="2022-04" db="EMBL/GenBank/DDBJ databases">
        <title>Carnegiea gigantea Genome sequencing and assembly v2.</title>
        <authorList>
            <person name="Copetti D."/>
            <person name="Sanderson M.J."/>
            <person name="Burquez A."/>
            <person name="Wojciechowski M.F."/>
        </authorList>
    </citation>
    <scope>NUCLEOTIDE SEQUENCE</scope>
    <source>
        <strain evidence="11">SGP5-SGP5p</strain>
        <tissue evidence="11">Aerial part</tissue>
    </source>
</reference>
<dbReference type="PRINTS" id="PR00385">
    <property type="entry name" value="P450"/>
</dbReference>
<keyword evidence="9" id="KW-0175">Coiled coil</keyword>
<dbReference type="PANTHER" id="PTHR47947">
    <property type="entry name" value="CYTOCHROME P450 82C3-RELATED"/>
    <property type="match status" value="1"/>
</dbReference>
<comment type="cofactor">
    <cofactor evidence="7">
        <name>heme</name>
        <dbReference type="ChEBI" id="CHEBI:30413"/>
    </cofactor>
</comment>
<dbReference type="EMBL" id="JAKOGI010000300">
    <property type="protein sequence ID" value="KAJ8437427.1"/>
    <property type="molecule type" value="Genomic_DNA"/>
</dbReference>
<evidence type="ECO:0000256" key="8">
    <source>
        <dbReference type="RuleBase" id="RU000461"/>
    </source>
</evidence>
<dbReference type="SUPFAM" id="SSF48264">
    <property type="entry name" value="Cytochrome P450"/>
    <property type="match status" value="1"/>
</dbReference>
<dbReference type="GO" id="GO:0020037">
    <property type="term" value="F:heme binding"/>
    <property type="evidence" value="ECO:0007669"/>
    <property type="project" value="InterPro"/>
</dbReference>
<evidence type="ECO:0000256" key="7">
    <source>
        <dbReference type="PIRSR" id="PIRSR602401-1"/>
    </source>
</evidence>
<evidence type="ECO:0000256" key="9">
    <source>
        <dbReference type="SAM" id="Coils"/>
    </source>
</evidence>
<dbReference type="InterPro" id="IPR050651">
    <property type="entry name" value="Plant_Cytochrome_P450_Monoox"/>
</dbReference>
<dbReference type="AlphaFoldDB" id="A0A9Q1QCT9"/>
<protein>
    <recommendedName>
        <fullName evidence="13">Cytochrome P450</fullName>
    </recommendedName>
</protein>
<evidence type="ECO:0000313" key="12">
    <source>
        <dbReference type="Proteomes" id="UP001153076"/>
    </source>
</evidence>
<dbReference type="GO" id="GO:0004497">
    <property type="term" value="F:monooxygenase activity"/>
    <property type="evidence" value="ECO:0007669"/>
    <property type="project" value="UniProtKB-KW"/>
</dbReference>
<dbReference type="InterPro" id="IPR017972">
    <property type="entry name" value="Cyt_P450_CS"/>
</dbReference>
<keyword evidence="6 8" id="KW-0503">Monooxygenase</keyword>
<keyword evidence="12" id="KW-1185">Reference proteome</keyword>
<evidence type="ECO:0000256" key="10">
    <source>
        <dbReference type="SAM" id="Phobius"/>
    </source>
</evidence>
<keyword evidence="10" id="KW-0812">Transmembrane</keyword>
<keyword evidence="4 8" id="KW-0560">Oxidoreductase</keyword>
<comment type="caution">
    <text evidence="11">The sequence shown here is derived from an EMBL/GenBank/DDBJ whole genome shotgun (WGS) entry which is preliminary data.</text>
</comment>
<name>A0A9Q1QCT9_9CARY</name>
<feature type="binding site" description="axial binding residue" evidence="7">
    <location>
        <position position="457"/>
    </location>
    <ligand>
        <name>heme</name>
        <dbReference type="ChEBI" id="CHEBI:30413"/>
    </ligand>
    <ligandPart>
        <name>Fe</name>
        <dbReference type="ChEBI" id="CHEBI:18248"/>
    </ligandPart>
</feature>
<evidence type="ECO:0000256" key="2">
    <source>
        <dbReference type="ARBA" id="ARBA00022617"/>
    </source>
</evidence>
<evidence type="ECO:0000256" key="6">
    <source>
        <dbReference type="ARBA" id="ARBA00023033"/>
    </source>
</evidence>
<dbReference type="CDD" id="cd20653">
    <property type="entry name" value="CYP81"/>
    <property type="match status" value="1"/>
</dbReference>
<dbReference type="GO" id="GO:0016705">
    <property type="term" value="F:oxidoreductase activity, acting on paired donors, with incorporation or reduction of molecular oxygen"/>
    <property type="evidence" value="ECO:0007669"/>
    <property type="project" value="InterPro"/>
</dbReference>
<keyword evidence="10" id="KW-1133">Transmembrane helix</keyword>
<dbReference type="OrthoDB" id="1055148at2759"/>
<keyword evidence="10" id="KW-0472">Membrane</keyword>
<keyword evidence="3 7" id="KW-0479">Metal-binding</keyword>
<feature type="coiled-coil region" evidence="9">
    <location>
        <begin position="239"/>
        <end position="274"/>
    </location>
</feature>
<dbReference type="InterPro" id="IPR036396">
    <property type="entry name" value="Cyt_P450_sf"/>
</dbReference>
<dbReference type="Gene3D" id="1.10.630.10">
    <property type="entry name" value="Cytochrome P450"/>
    <property type="match status" value="1"/>
</dbReference>
<dbReference type="FunFam" id="1.10.630.10:FF:000081">
    <property type="entry name" value="Cytochrome P450 CYP81N5"/>
    <property type="match status" value="1"/>
</dbReference>
<dbReference type="Pfam" id="PF00067">
    <property type="entry name" value="p450"/>
    <property type="match status" value="1"/>
</dbReference>
<evidence type="ECO:0000256" key="3">
    <source>
        <dbReference type="ARBA" id="ARBA00022723"/>
    </source>
</evidence>
<evidence type="ECO:0000256" key="5">
    <source>
        <dbReference type="ARBA" id="ARBA00023004"/>
    </source>
</evidence>
<dbReference type="Proteomes" id="UP001153076">
    <property type="component" value="Unassembled WGS sequence"/>
</dbReference>
<dbReference type="InterPro" id="IPR002401">
    <property type="entry name" value="Cyt_P450_E_grp-I"/>
</dbReference>
<keyword evidence="5 7" id="KW-0408">Iron</keyword>